<dbReference type="EMBL" id="CM047741">
    <property type="protein sequence ID" value="KAJ0039183.1"/>
    <property type="molecule type" value="Genomic_DNA"/>
</dbReference>
<keyword evidence="2" id="KW-1185">Reference proteome</keyword>
<reference evidence="2" key="1">
    <citation type="journal article" date="2023" name="G3 (Bethesda)">
        <title>Genome assembly and association tests identify interacting loci associated with vigor, precocity, and sex in interspecific pistachio rootstocks.</title>
        <authorList>
            <person name="Palmer W."/>
            <person name="Jacygrad E."/>
            <person name="Sagayaradj S."/>
            <person name="Cavanaugh K."/>
            <person name="Han R."/>
            <person name="Bertier L."/>
            <person name="Beede B."/>
            <person name="Kafkas S."/>
            <person name="Golino D."/>
            <person name="Preece J."/>
            <person name="Michelmore R."/>
        </authorList>
    </citation>
    <scope>NUCLEOTIDE SEQUENCE [LARGE SCALE GENOMIC DNA]</scope>
</reference>
<sequence length="117" mass="13178">MSSASLNVSNFVTLRLRPENYQLWREQVLALAESQELTYFLIEENPCPVVVLPALDGNNPTANPAYKHWKTADRLLRGWIIGTLAEEALSHVIGLDTSAQVWAALKEAYAQSKDYFQ</sequence>
<evidence type="ECO:0000313" key="2">
    <source>
        <dbReference type="Proteomes" id="UP001163603"/>
    </source>
</evidence>
<comment type="caution">
    <text evidence="1">The sequence shown here is derived from an EMBL/GenBank/DDBJ whole genome shotgun (WGS) entry which is preliminary data.</text>
</comment>
<proteinExistence type="predicted"/>
<gene>
    <name evidence="1" type="ORF">Pint_22601</name>
</gene>
<accession>A0ACC0YP01</accession>
<organism evidence="1 2">
    <name type="scientific">Pistacia integerrima</name>
    <dbReference type="NCBI Taxonomy" id="434235"/>
    <lineage>
        <taxon>Eukaryota</taxon>
        <taxon>Viridiplantae</taxon>
        <taxon>Streptophyta</taxon>
        <taxon>Embryophyta</taxon>
        <taxon>Tracheophyta</taxon>
        <taxon>Spermatophyta</taxon>
        <taxon>Magnoliopsida</taxon>
        <taxon>eudicotyledons</taxon>
        <taxon>Gunneridae</taxon>
        <taxon>Pentapetalae</taxon>
        <taxon>rosids</taxon>
        <taxon>malvids</taxon>
        <taxon>Sapindales</taxon>
        <taxon>Anacardiaceae</taxon>
        <taxon>Pistacia</taxon>
    </lineage>
</organism>
<evidence type="ECO:0000313" key="1">
    <source>
        <dbReference type="EMBL" id="KAJ0039183.1"/>
    </source>
</evidence>
<name>A0ACC0YP01_9ROSI</name>
<protein>
    <submittedName>
        <fullName evidence="1">Uncharacterized protein</fullName>
    </submittedName>
</protein>
<dbReference type="Proteomes" id="UP001163603">
    <property type="component" value="Chromosome 6"/>
</dbReference>